<accession>A0A0G0H496</accession>
<protein>
    <submittedName>
        <fullName evidence="1">Uncharacterized protein</fullName>
    </submittedName>
</protein>
<proteinExistence type="predicted"/>
<comment type="caution">
    <text evidence="1">The sequence shown here is derived from an EMBL/GenBank/DDBJ whole genome shotgun (WGS) entry which is preliminary data.</text>
</comment>
<dbReference type="Proteomes" id="UP000034471">
    <property type="component" value="Unassembled WGS sequence"/>
</dbReference>
<organism evidence="1 2">
    <name type="scientific">Candidatus Roizmanbacteria bacterium GW2011_GWA2_37_7</name>
    <dbReference type="NCBI Taxonomy" id="1618481"/>
    <lineage>
        <taxon>Bacteria</taxon>
        <taxon>Candidatus Roizmaniibacteriota</taxon>
    </lineage>
</organism>
<evidence type="ECO:0000313" key="2">
    <source>
        <dbReference type="Proteomes" id="UP000034471"/>
    </source>
</evidence>
<gene>
    <name evidence="1" type="ORF">US54_C0048G0007</name>
</gene>
<dbReference type="STRING" id="1618481.US54_C0048G0007"/>
<dbReference type="EMBL" id="LBTJ01000048">
    <property type="protein sequence ID" value="KKQ36977.1"/>
    <property type="molecule type" value="Genomic_DNA"/>
</dbReference>
<evidence type="ECO:0000313" key="1">
    <source>
        <dbReference type="EMBL" id="KKQ36977.1"/>
    </source>
</evidence>
<name>A0A0G0H496_9BACT</name>
<dbReference type="AlphaFoldDB" id="A0A0G0H496"/>
<sequence>MKAGFFIALILIARKKQLQEIQKEVSSVLIRVKGKK</sequence>
<reference evidence="1 2" key="1">
    <citation type="journal article" date="2015" name="Nature">
        <title>rRNA introns, odd ribosomes, and small enigmatic genomes across a large radiation of phyla.</title>
        <authorList>
            <person name="Brown C.T."/>
            <person name="Hug L.A."/>
            <person name="Thomas B.C."/>
            <person name="Sharon I."/>
            <person name="Castelle C.J."/>
            <person name="Singh A."/>
            <person name="Wilkins M.J."/>
            <person name="Williams K.H."/>
            <person name="Banfield J.F."/>
        </authorList>
    </citation>
    <scope>NUCLEOTIDE SEQUENCE [LARGE SCALE GENOMIC DNA]</scope>
</reference>